<dbReference type="Proteomes" id="UP000191672">
    <property type="component" value="Unassembled WGS sequence"/>
</dbReference>
<feature type="compositionally biased region" description="Polar residues" evidence="1">
    <location>
        <begin position="126"/>
        <end position="138"/>
    </location>
</feature>
<feature type="compositionally biased region" description="Basic residues" evidence="1">
    <location>
        <begin position="354"/>
        <end position="363"/>
    </location>
</feature>
<evidence type="ECO:0000313" key="3">
    <source>
        <dbReference type="Proteomes" id="UP000191672"/>
    </source>
</evidence>
<evidence type="ECO:0000313" key="2">
    <source>
        <dbReference type="EMBL" id="OQD79609.1"/>
    </source>
</evidence>
<feature type="compositionally biased region" description="Low complexity" evidence="1">
    <location>
        <begin position="364"/>
        <end position="374"/>
    </location>
</feature>
<keyword evidence="3" id="KW-1185">Reference proteome</keyword>
<organism evidence="2 3">
    <name type="scientific">Penicillium antarcticum</name>
    <dbReference type="NCBI Taxonomy" id="416450"/>
    <lineage>
        <taxon>Eukaryota</taxon>
        <taxon>Fungi</taxon>
        <taxon>Dikarya</taxon>
        <taxon>Ascomycota</taxon>
        <taxon>Pezizomycotina</taxon>
        <taxon>Eurotiomycetes</taxon>
        <taxon>Eurotiomycetidae</taxon>
        <taxon>Eurotiales</taxon>
        <taxon>Aspergillaceae</taxon>
        <taxon>Penicillium</taxon>
    </lineage>
</organism>
<feature type="compositionally biased region" description="Basic residues" evidence="1">
    <location>
        <begin position="20"/>
        <end position="30"/>
    </location>
</feature>
<feature type="region of interest" description="Disordered" evidence="1">
    <location>
        <begin position="116"/>
        <end position="138"/>
    </location>
</feature>
<sequence>MQFIRRKSKRAFPCLDPDRRRRRRESRRQGRNGNQNQVYTGRQDTELTTQHPLPQPEPANQGPSIDTPQPTKDDPAVQQPLLQPDISDQELNTTIPHHAIGGDVPFVDPEVLPEAPVTPPQELASEATSEFESLASTTRGIRRGVSNMNMTGPINYGWTSRRGLNAEIPQLSGTEDFPVIHPDILPGTPETSPPEAAPMTSSQRHPRRRPTRLTQERSNTARPKKESRSPIRKQRARRSSLTSSQIENAISARPEYGRKISRPIERFEVVNPCTDPELDPVAKQSALTAPSAHTAIADRSSSNESSSNSSSELHSSEEREHRSRSRHDSSRFTEEWINNLLEKPTLPSSLQRGRGAHPARRSHSSSPNGSPGSPHRGRRQGRRPSTSRSPAPNVLETSGSPIHKRQGRRCPVPKPLSTVEEAQSPARSPRRSYRGLRGTPNLPGFTFGGPGALGNLHPRRQGPSSEDNAAQSAKYRQKGANYSQWIDKANDADCKAPCKVKKSDVSWNDLVNPSSSIERWVTKSARRGGAHLCVRSKPEVRPAGLPMGDQDYLSESISCRNTEGINMHMHSMGPGVIFTEMAHRDPESDTHHWSEIALAQYRRGYDIDTLRHIHICNCVNSQTLNHILEVIYPRLGRSRQSEDVITLDYGTDEYNEIMGVTWGSAVGALVLGAWDRGTRRITRILIWQGSFADSFSQASQEVLVVDFVHCKGLFFE</sequence>
<proteinExistence type="predicted"/>
<feature type="compositionally biased region" description="Polar residues" evidence="1">
    <location>
        <begin position="239"/>
        <end position="248"/>
    </location>
</feature>
<evidence type="ECO:0000256" key="1">
    <source>
        <dbReference type="SAM" id="MobiDB-lite"/>
    </source>
</evidence>
<protein>
    <submittedName>
        <fullName evidence="2">Uncharacterized protein</fullName>
    </submittedName>
</protein>
<comment type="caution">
    <text evidence="2">The sequence shown here is derived from an EMBL/GenBank/DDBJ whole genome shotgun (WGS) entry which is preliminary data.</text>
</comment>
<name>A0A1V6PRH2_9EURO</name>
<feature type="compositionally biased region" description="Basic residues" evidence="1">
    <location>
        <begin position="1"/>
        <end position="10"/>
    </location>
</feature>
<feature type="compositionally biased region" description="Basic and acidic residues" evidence="1">
    <location>
        <begin position="314"/>
        <end position="331"/>
    </location>
</feature>
<feature type="compositionally biased region" description="Polar residues" evidence="1">
    <location>
        <begin position="61"/>
        <end position="70"/>
    </location>
</feature>
<feature type="region of interest" description="Disordered" evidence="1">
    <location>
        <begin position="1"/>
        <end position="79"/>
    </location>
</feature>
<reference evidence="3" key="1">
    <citation type="journal article" date="2017" name="Nat. Microbiol.">
        <title>Global analysis of biosynthetic gene clusters reveals vast potential of secondary metabolite production in Penicillium species.</title>
        <authorList>
            <person name="Nielsen J.C."/>
            <person name="Grijseels S."/>
            <person name="Prigent S."/>
            <person name="Ji B."/>
            <person name="Dainat J."/>
            <person name="Nielsen K.F."/>
            <person name="Frisvad J.C."/>
            <person name="Workman M."/>
            <person name="Nielsen J."/>
        </authorList>
    </citation>
    <scope>NUCLEOTIDE SEQUENCE [LARGE SCALE GENOMIC DNA]</scope>
    <source>
        <strain evidence="3">IBT 31811</strain>
    </source>
</reference>
<feature type="region of interest" description="Disordered" evidence="1">
    <location>
        <begin position="343"/>
        <end position="476"/>
    </location>
</feature>
<feature type="compositionally biased region" description="Polar residues" evidence="1">
    <location>
        <begin position="38"/>
        <end position="52"/>
    </location>
</feature>
<gene>
    <name evidence="2" type="ORF">PENANT_c047G02534</name>
</gene>
<dbReference type="EMBL" id="MDYN01000047">
    <property type="protein sequence ID" value="OQD79609.1"/>
    <property type="molecule type" value="Genomic_DNA"/>
</dbReference>
<feature type="compositionally biased region" description="Low complexity" evidence="1">
    <location>
        <begin position="298"/>
        <end position="313"/>
    </location>
</feature>
<feature type="region of interest" description="Disordered" evidence="1">
    <location>
        <begin position="285"/>
        <end position="331"/>
    </location>
</feature>
<feature type="region of interest" description="Disordered" evidence="1">
    <location>
        <begin position="179"/>
        <end position="254"/>
    </location>
</feature>
<feature type="compositionally biased region" description="Polar residues" evidence="1">
    <location>
        <begin position="462"/>
        <end position="471"/>
    </location>
</feature>
<dbReference type="AlphaFoldDB" id="A0A1V6PRH2"/>
<feature type="compositionally biased region" description="Polar residues" evidence="1">
    <location>
        <begin position="212"/>
        <end position="221"/>
    </location>
</feature>
<accession>A0A1V6PRH2</accession>